<dbReference type="Pfam" id="PF17918">
    <property type="entry name" value="TetR_C_15"/>
    <property type="match status" value="1"/>
</dbReference>
<feature type="DNA-binding region" description="H-T-H motif" evidence="2">
    <location>
        <begin position="39"/>
        <end position="58"/>
    </location>
</feature>
<gene>
    <name evidence="4" type="ORF">SAMN04488568_103224</name>
</gene>
<dbReference type="PANTHER" id="PTHR43479">
    <property type="entry name" value="ACREF/ENVCD OPERON REPRESSOR-RELATED"/>
    <property type="match status" value="1"/>
</dbReference>
<dbReference type="InterPro" id="IPR041669">
    <property type="entry name" value="TetR_C_15"/>
</dbReference>
<dbReference type="InterPro" id="IPR009057">
    <property type="entry name" value="Homeodomain-like_sf"/>
</dbReference>
<dbReference type="Pfam" id="PF00440">
    <property type="entry name" value="TetR_N"/>
    <property type="match status" value="1"/>
</dbReference>
<dbReference type="PROSITE" id="PS50977">
    <property type="entry name" value="HTH_TETR_2"/>
    <property type="match status" value="1"/>
</dbReference>
<keyword evidence="1 2" id="KW-0238">DNA-binding</keyword>
<dbReference type="Gene3D" id="1.10.357.10">
    <property type="entry name" value="Tetracycline Repressor, domain 2"/>
    <property type="match status" value="1"/>
</dbReference>
<dbReference type="InterPro" id="IPR023772">
    <property type="entry name" value="DNA-bd_HTH_TetR-type_CS"/>
</dbReference>
<accession>A0A1G9PH12</accession>
<dbReference type="GO" id="GO:0003677">
    <property type="term" value="F:DNA binding"/>
    <property type="evidence" value="ECO:0007669"/>
    <property type="project" value="UniProtKB-UniRule"/>
</dbReference>
<organism evidence="4 5">
    <name type="scientific">Maricaulis salignorans</name>
    <dbReference type="NCBI Taxonomy" id="144026"/>
    <lineage>
        <taxon>Bacteria</taxon>
        <taxon>Pseudomonadati</taxon>
        <taxon>Pseudomonadota</taxon>
        <taxon>Alphaproteobacteria</taxon>
        <taxon>Maricaulales</taxon>
        <taxon>Maricaulaceae</taxon>
        <taxon>Maricaulis</taxon>
    </lineage>
</organism>
<feature type="domain" description="HTH tetR-type" evidence="3">
    <location>
        <begin position="16"/>
        <end position="76"/>
    </location>
</feature>
<reference evidence="4 5" key="1">
    <citation type="submission" date="2016-10" db="EMBL/GenBank/DDBJ databases">
        <authorList>
            <person name="de Groot N.N."/>
        </authorList>
    </citation>
    <scope>NUCLEOTIDE SEQUENCE [LARGE SCALE GENOMIC DNA]</scope>
    <source>
        <strain evidence="4 5">DSM 16077</strain>
    </source>
</reference>
<evidence type="ECO:0000256" key="1">
    <source>
        <dbReference type="ARBA" id="ARBA00023125"/>
    </source>
</evidence>
<dbReference type="STRING" id="144026.SAMN04488568_103224"/>
<protein>
    <submittedName>
        <fullName evidence="4">DNA-binding transcriptional regulator, AcrR family</fullName>
    </submittedName>
</protein>
<proteinExistence type="predicted"/>
<dbReference type="InterPro" id="IPR050624">
    <property type="entry name" value="HTH-type_Tx_Regulator"/>
</dbReference>
<dbReference type="Proteomes" id="UP000199759">
    <property type="component" value="Unassembled WGS sequence"/>
</dbReference>
<dbReference type="PRINTS" id="PR00455">
    <property type="entry name" value="HTHTETR"/>
</dbReference>
<evidence type="ECO:0000313" key="5">
    <source>
        <dbReference type="Proteomes" id="UP000199759"/>
    </source>
</evidence>
<dbReference type="AlphaFoldDB" id="A0A1G9PH12"/>
<sequence>MPKPSHLPLPKQARARATYRALMLAAAEQLAEGGLEALTTNGIVARAGLSPPAFYRYFQDKFDILQRLARELMQAQNDQIAPILQSQRLDLPALIALLRATVDVTRSYPGGAALLRAMRADPQLQAIRLKSHRGVASGLARQLNGLNLDLSDEAAYRRARLAVEIGYAAVELIFEDPPDSEADILKQTARAILAFADSPES</sequence>
<keyword evidence="5" id="KW-1185">Reference proteome</keyword>
<dbReference type="RefSeq" id="WP_176780253.1">
    <property type="nucleotide sequence ID" value="NZ_FNHG01000003.1"/>
</dbReference>
<dbReference type="PANTHER" id="PTHR43479:SF11">
    <property type="entry name" value="ACREF_ENVCD OPERON REPRESSOR-RELATED"/>
    <property type="match status" value="1"/>
</dbReference>
<dbReference type="EMBL" id="FNHG01000003">
    <property type="protein sequence ID" value="SDL97761.1"/>
    <property type="molecule type" value="Genomic_DNA"/>
</dbReference>
<evidence type="ECO:0000259" key="3">
    <source>
        <dbReference type="PROSITE" id="PS50977"/>
    </source>
</evidence>
<evidence type="ECO:0000256" key="2">
    <source>
        <dbReference type="PROSITE-ProRule" id="PRU00335"/>
    </source>
</evidence>
<dbReference type="PROSITE" id="PS01081">
    <property type="entry name" value="HTH_TETR_1"/>
    <property type="match status" value="1"/>
</dbReference>
<dbReference type="InterPro" id="IPR001647">
    <property type="entry name" value="HTH_TetR"/>
</dbReference>
<name>A0A1G9PH12_9PROT</name>
<evidence type="ECO:0000313" key="4">
    <source>
        <dbReference type="EMBL" id="SDL97761.1"/>
    </source>
</evidence>
<dbReference type="SUPFAM" id="SSF46689">
    <property type="entry name" value="Homeodomain-like"/>
    <property type="match status" value="1"/>
</dbReference>